<dbReference type="OrthoDB" id="1327928at2759"/>
<dbReference type="AlphaFoldDB" id="A0A9J5YAB0"/>
<dbReference type="Proteomes" id="UP000824120">
    <property type="component" value="Chromosome 7"/>
</dbReference>
<protein>
    <submittedName>
        <fullName evidence="1">Uncharacterized protein</fullName>
    </submittedName>
</protein>
<comment type="caution">
    <text evidence="1">The sequence shown here is derived from an EMBL/GenBank/DDBJ whole genome shotgun (WGS) entry which is preliminary data.</text>
</comment>
<keyword evidence="2" id="KW-1185">Reference proteome</keyword>
<organism evidence="1 2">
    <name type="scientific">Solanum commersonii</name>
    <name type="common">Commerson's wild potato</name>
    <name type="synonym">Commerson's nightshade</name>
    <dbReference type="NCBI Taxonomy" id="4109"/>
    <lineage>
        <taxon>Eukaryota</taxon>
        <taxon>Viridiplantae</taxon>
        <taxon>Streptophyta</taxon>
        <taxon>Embryophyta</taxon>
        <taxon>Tracheophyta</taxon>
        <taxon>Spermatophyta</taxon>
        <taxon>Magnoliopsida</taxon>
        <taxon>eudicotyledons</taxon>
        <taxon>Gunneridae</taxon>
        <taxon>Pentapetalae</taxon>
        <taxon>asterids</taxon>
        <taxon>lamiids</taxon>
        <taxon>Solanales</taxon>
        <taxon>Solanaceae</taxon>
        <taxon>Solanoideae</taxon>
        <taxon>Solaneae</taxon>
        <taxon>Solanum</taxon>
    </lineage>
</organism>
<gene>
    <name evidence="1" type="ORF">H5410_037134</name>
</gene>
<dbReference type="EMBL" id="JACXVP010000007">
    <property type="protein sequence ID" value="KAG5595902.1"/>
    <property type="molecule type" value="Genomic_DNA"/>
</dbReference>
<sequence>MARQEIGGVLRAMANPRDAKMGVSIAFPYIPRLFNLTSVFGWLENPRHIAGRRLCGSSMFHIFCHYSGSISAVKAQLRAHFTSTLVRGCWVDISLATIRRFLYGPTMGHSWSLNTVEFDYRWDIVRSSAFQRNAE</sequence>
<proteinExistence type="predicted"/>
<evidence type="ECO:0000313" key="1">
    <source>
        <dbReference type="EMBL" id="KAG5595902.1"/>
    </source>
</evidence>
<reference evidence="1 2" key="1">
    <citation type="submission" date="2020-09" db="EMBL/GenBank/DDBJ databases">
        <title>De no assembly of potato wild relative species, Solanum commersonii.</title>
        <authorList>
            <person name="Cho K."/>
        </authorList>
    </citation>
    <scope>NUCLEOTIDE SEQUENCE [LARGE SCALE GENOMIC DNA]</scope>
    <source>
        <strain evidence="1">LZ3.2</strain>
        <tissue evidence="1">Leaf</tissue>
    </source>
</reference>
<accession>A0A9J5YAB0</accession>
<evidence type="ECO:0000313" key="2">
    <source>
        <dbReference type="Proteomes" id="UP000824120"/>
    </source>
</evidence>
<name>A0A9J5YAB0_SOLCO</name>